<dbReference type="EMBL" id="UYRT01090843">
    <property type="protein sequence ID" value="VDN36505.1"/>
    <property type="molecule type" value="Genomic_DNA"/>
</dbReference>
<sequence>MARIAPPAAMLWSYVTGPKVYAYFRERDTAFPSNSLEYVGDTMLTVINGCGSIAYNRSLLNGTNFMVFAKFTVTYYMVAMSTRTIGRLFNPDYRVFADTLMKAGSKRDDSVVAATHLREYDYQIFAAPVDFQARKEPRKFFKTPSRFTRDDSLLYTVFRDYLSYNIIFEFARGLIYPGSISFLNKLIESFLIEHRRRLVVEKGGRRAVVVTVDGNRVDAMFVDRRGSGTRGNILVVACEGNAGFYETGIMLTPLALNYSVLGWNQPAAVDAVMQYAIHELGFSENQIVIYAWSIGGFPATWAAANYPYIKALILDATFDDLLPLAKAKMPQSWAPLVEFIVRTYFDLPVALQV</sequence>
<evidence type="ECO:0000313" key="4">
    <source>
        <dbReference type="WBParaSite" id="GPUH_0002068101-mRNA-1"/>
    </source>
</evidence>
<dbReference type="AlphaFoldDB" id="A0A183EI65"/>
<keyword evidence="3" id="KW-1185">Reference proteome</keyword>
<dbReference type="GO" id="GO:0047372">
    <property type="term" value="F:monoacylglycerol lipase activity"/>
    <property type="evidence" value="ECO:0007669"/>
    <property type="project" value="TreeGrafter"/>
</dbReference>
<organism evidence="4">
    <name type="scientific">Gongylonema pulchrum</name>
    <dbReference type="NCBI Taxonomy" id="637853"/>
    <lineage>
        <taxon>Eukaryota</taxon>
        <taxon>Metazoa</taxon>
        <taxon>Ecdysozoa</taxon>
        <taxon>Nematoda</taxon>
        <taxon>Chromadorea</taxon>
        <taxon>Rhabditida</taxon>
        <taxon>Spirurina</taxon>
        <taxon>Spiruromorpha</taxon>
        <taxon>Spiruroidea</taxon>
        <taxon>Gongylonematidae</taxon>
        <taxon>Gongylonema</taxon>
    </lineage>
</organism>
<evidence type="ECO:0000259" key="1">
    <source>
        <dbReference type="Pfam" id="PF22990"/>
    </source>
</evidence>
<proteinExistence type="predicted"/>
<gene>
    <name evidence="2" type="ORF">GPUH_LOCUS20656</name>
</gene>
<feature type="domain" description="Phosphatidylserine Lipase ABHD16 N-terminal" evidence="1">
    <location>
        <begin position="10"/>
        <end position="123"/>
    </location>
</feature>
<dbReference type="GO" id="GO:0004620">
    <property type="term" value="F:phospholipase activity"/>
    <property type="evidence" value="ECO:0007669"/>
    <property type="project" value="TreeGrafter"/>
</dbReference>
<evidence type="ECO:0000313" key="2">
    <source>
        <dbReference type="EMBL" id="VDN36505.1"/>
    </source>
</evidence>
<dbReference type="InterPro" id="IPR054518">
    <property type="entry name" value="ABHD16_N"/>
</dbReference>
<dbReference type="Pfam" id="PF22990">
    <property type="entry name" value="ABHD16_N"/>
    <property type="match status" value="1"/>
</dbReference>
<evidence type="ECO:0000313" key="3">
    <source>
        <dbReference type="Proteomes" id="UP000271098"/>
    </source>
</evidence>
<reference evidence="4" key="1">
    <citation type="submission" date="2016-06" db="UniProtKB">
        <authorList>
            <consortium name="WormBaseParasite"/>
        </authorList>
    </citation>
    <scope>IDENTIFICATION</scope>
</reference>
<dbReference type="Proteomes" id="UP000271098">
    <property type="component" value="Unassembled WGS sequence"/>
</dbReference>
<dbReference type="InterPro" id="IPR029058">
    <property type="entry name" value="AB_hydrolase_fold"/>
</dbReference>
<dbReference type="SUPFAM" id="SSF53474">
    <property type="entry name" value="alpha/beta-Hydrolases"/>
    <property type="match status" value="1"/>
</dbReference>
<reference evidence="2 3" key="2">
    <citation type="submission" date="2018-11" db="EMBL/GenBank/DDBJ databases">
        <authorList>
            <consortium name="Pathogen Informatics"/>
        </authorList>
    </citation>
    <scope>NUCLEOTIDE SEQUENCE [LARGE SCALE GENOMIC DNA]</scope>
</reference>
<dbReference type="Gene3D" id="3.40.50.1820">
    <property type="entry name" value="alpha/beta hydrolase"/>
    <property type="match status" value="1"/>
</dbReference>
<name>A0A183EI65_9BILA</name>
<protein>
    <submittedName>
        <fullName evidence="4">AB hydrolase-1 domain-containing protein</fullName>
    </submittedName>
</protein>
<dbReference type="GO" id="GO:0052651">
    <property type="term" value="P:monoacylglycerol catabolic process"/>
    <property type="evidence" value="ECO:0007669"/>
    <property type="project" value="TreeGrafter"/>
</dbReference>
<dbReference type="OrthoDB" id="6412627at2759"/>
<dbReference type="PANTHER" id="PTHR12277:SF72">
    <property type="entry name" value="BAT5L PROTEIN"/>
    <property type="match status" value="1"/>
</dbReference>
<dbReference type="WBParaSite" id="GPUH_0002068101-mRNA-1">
    <property type="protein sequence ID" value="GPUH_0002068101-mRNA-1"/>
    <property type="gene ID" value="GPUH_0002068101"/>
</dbReference>
<accession>A0A183EI65</accession>
<dbReference type="PANTHER" id="PTHR12277">
    <property type="entry name" value="ALPHA/BETA HYDROLASE DOMAIN-CONTAINING PROTEIN"/>
    <property type="match status" value="1"/>
</dbReference>
<dbReference type="GO" id="GO:0006660">
    <property type="term" value="P:phosphatidylserine catabolic process"/>
    <property type="evidence" value="ECO:0007669"/>
    <property type="project" value="TreeGrafter"/>
</dbReference>
<dbReference type="GO" id="GO:0012505">
    <property type="term" value="C:endomembrane system"/>
    <property type="evidence" value="ECO:0007669"/>
    <property type="project" value="TreeGrafter"/>
</dbReference>